<reference evidence="5 6" key="1">
    <citation type="submission" date="2019-05" db="EMBL/GenBank/DDBJ databases">
        <title>Pasteurellaceae isolates from reptiles.</title>
        <authorList>
            <person name="Bojesen A.M."/>
            <person name="Lund E."/>
        </authorList>
    </citation>
    <scope>NUCLEOTIDE SEQUENCE [LARGE SCALE GENOMIC DNA]</scope>
    <source>
        <strain evidence="5 6">ELNT2x</strain>
    </source>
</reference>
<dbReference type="Gene3D" id="2.60.40.10">
    <property type="entry name" value="Immunoglobulins"/>
    <property type="match status" value="1"/>
</dbReference>
<evidence type="ECO:0000313" key="6">
    <source>
        <dbReference type="Proteomes" id="UP000305526"/>
    </source>
</evidence>
<dbReference type="InterPro" id="IPR013783">
    <property type="entry name" value="Ig-like_fold"/>
</dbReference>
<dbReference type="Pfam" id="PF18390">
    <property type="entry name" value="GlgX_C"/>
    <property type="match status" value="1"/>
</dbReference>
<evidence type="ECO:0000259" key="4">
    <source>
        <dbReference type="SMART" id="SM00642"/>
    </source>
</evidence>
<feature type="domain" description="Glycosyl hydrolase family 13 catalytic" evidence="4">
    <location>
        <begin position="161"/>
        <end position="566"/>
    </location>
</feature>
<dbReference type="InterPro" id="IPR044505">
    <property type="entry name" value="GlgX_Isoamylase_N_E_set"/>
</dbReference>
<sequence>MIGRVRNGMAQPLGASIQVIEGQCGVNFAVFSEHAAMIELCLFSYRGKEHRFKMIKGQDHIWSLWLAGVEIGIKYGFRAYGEDKPQQGISFNPQKVMLDPYAKAVDSKPCYQTDKQLMLFDFANELDNHEVAPKAVVIADDFDWQGDQSPDYPWAQTIIYELHVKGFSQLNPNIPEELRGSYAGLAHPASVNYLKKLGVTALELMPVAFHADELHLQRRGLSNYWGYNLLAPFAVDNRYWSGRKGTTPESEFKQMVKTLHQAGFEVILDVVFNHTADSDWWQPTLSQRGLDNANYYWLTENGEYHNWSGCGNALNLTKPNTLQWVHDCLRYWVDTFHVDGFRFDLATIIGREPEFNRYAAIFERIANDPVLKDKKYIAEPWDIGWGGYQLGNFPDYFAEWNDRFRDDIRRFWLHNQGNMGLFAQRFSASADIFQHDQKRPSASINYICSHDGFTLHDLVSYQQKHNWANGEENRDGHGESYNNNFGIEGETEQADILQQRQAAKRALLATALLANGTPMLLAGDEFGHSQQGNNNAYCQDNEITWIDWSQQDQQLLAYSRAIIQIRKQITALCGHNDWWNDNDVQWLNQAGQAMSIADWEDGSGVGFQIQLDDKWLFIVNRSAQQQDFNLPQGTWRHAISQQTMTVEGNNLKVSTVGLYILYR</sequence>
<evidence type="ECO:0000256" key="2">
    <source>
        <dbReference type="ARBA" id="ARBA00022801"/>
    </source>
</evidence>
<evidence type="ECO:0000256" key="1">
    <source>
        <dbReference type="ARBA" id="ARBA00008061"/>
    </source>
</evidence>
<dbReference type="NCBIfam" id="TIGR02100">
    <property type="entry name" value="glgX_debranch"/>
    <property type="match status" value="1"/>
</dbReference>
<dbReference type="EMBL" id="VDGV01000009">
    <property type="protein sequence ID" value="TNG93284.1"/>
    <property type="molecule type" value="Genomic_DNA"/>
</dbReference>
<comment type="caution">
    <text evidence="5">The sequence shown here is derived from an EMBL/GenBank/DDBJ whole genome shotgun (WGS) entry which is preliminary data.</text>
</comment>
<dbReference type="CDD" id="cd02856">
    <property type="entry name" value="E_set_GDE_Isoamylase_N"/>
    <property type="match status" value="1"/>
</dbReference>
<dbReference type="Gene3D" id="3.20.20.80">
    <property type="entry name" value="Glycosidases"/>
    <property type="match status" value="1"/>
</dbReference>
<dbReference type="InterPro" id="IPR014756">
    <property type="entry name" value="Ig_E-set"/>
</dbReference>
<accession>A0ABY2XX10</accession>
<dbReference type="Pfam" id="PF00128">
    <property type="entry name" value="Alpha-amylase"/>
    <property type="match status" value="1"/>
</dbReference>
<dbReference type="SUPFAM" id="SSF81296">
    <property type="entry name" value="E set domains"/>
    <property type="match status" value="1"/>
</dbReference>
<name>A0ABY2XX10_9PAST</name>
<comment type="similarity">
    <text evidence="1">Belongs to the glycosyl hydrolase 13 family.</text>
</comment>
<gene>
    <name evidence="5" type="primary">glgX</name>
    <name evidence="5" type="ORF">FHQ21_01465</name>
</gene>
<dbReference type="InterPro" id="IPR004193">
    <property type="entry name" value="Glyco_hydro_13_N"/>
</dbReference>
<evidence type="ECO:0000256" key="3">
    <source>
        <dbReference type="ARBA" id="ARBA00023295"/>
    </source>
</evidence>
<dbReference type="InterPro" id="IPR017853">
    <property type="entry name" value="GH"/>
</dbReference>
<dbReference type="Gene3D" id="2.60.40.1180">
    <property type="entry name" value="Golgi alpha-mannosidase II"/>
    <property type="match status" value="1"/>
</dbReference>
<dbReference type="SMART" id="SM00642">
    <property type="entry name" value="Aamy"/>
    <property type="match status" value="1"/>
</dbReference>
<dbReference type="InterPro" id="IPR006047">
    <property type="entry name" value="GH13_cat_dom"/>
</dbReference>
<dbReference type="InterPro" id="IPR013780">
    <property type="entry name" value="Glyco_hydro_b"/>
</dbReference>
<dbReference type="InterPro" id="IPR011837">
    <property type="entry name" value="Glycogen_debranch_GlgX"/>
</dbReference>
<keyword evidence="3" id="KW-0326">Glycosidase</keyword>
<dbReference type="RefSeq" id="WP_132964969.1">
    <property type="nucleotide sequence ID" value="NZ_LEKL01000019.1"/>
</dbReference>
<proteinExistence type="inferred from homology"/>
<dbReference type="CDD" id="cd11326">
    <property type="entry name" value="AmyAc_Glg_debranch"/>
    <property type="match status" value="1"/>
</dbReference>
<evidence type="ECO:0000313" key="5">
    <source>
        <dbReference type="EMBL" id="TNG93284.1"/>
    </source>
</evidence>
<dbReference type="SUPFAM" id="SSF51011">
    <property type="entry name" value="Glycosyl hydrolase domain"/>
    <property type="match status" value="1"/>
</dbReference>
<keyword evidence="6" id="KW-1185">Reference proteome</keyword>
<dbReference type="InterPro" id="IPR040784">
    <property type="entry name" value="GlgX_C"/>
</dbReference>
<dbReference type="PANTHER" id="PTHR43002">
    <property type="entry name" value="GLYCOGEN DEBRANCHING ENZYME"/>
    <property type="match status" value="1"/>
</dbReference>
<dbReference type="Pfam" id="PF02922">
    <property type="entry name" value="CBM_48"/>
    <property type="match status" value="1"/>
</dbReference>
<protein>
    <submittedName>
        <fullName evidence="5">Glycogen debranching protein GlgX</fullName>
    </submittedName>
</protein>
<dbReference type="SUPFAM" id="SSF51445">
    <property type="entry name" value="(Trans)glycosidases"/>
    <property type="match status" value="1"/>
</dbReference>
<organism evidence="5 6">
    <name type="scientific">Testudinibacter aquarius</name>
    <dbReference type="NCBI Taxonomy" id="1524974"/>
    <lineage>
        <taxon>Bacteria</taxon>
        <taxon>Pseudomonadati</taxon>
        <taxon>Pseudomonadota</taxon>
        <taxon>Gammaproteobacteria</taxon>
        <taxon>Pasteurellales</taxon>
        <taxon>Pasteurellaceae</taxon>
        <taxon>Testudinibacter</taxon>
    </lineage>
</organism>
<dbReference type="Proteomes" id="UP000305526">
    <property type="component" value="Unassembled WGS sequence"/>
</dbReference>
<keyword evidence="2" id="KW-0378">Hydrolase</keyword>